<evidence type="ECO:0000256" key="1">
    <source>
        <dbReference type="ARBA" id="ARBA00023157"/>
    </source>
</evidence>
<dbReference type="OrthoDB" id="546450at2759"/>
<organism evidence="3 4">
    <name type="scientific">Allacma fusca</name>
    <dbReference type="NCBI Taxonomy" id="39272"/>
    <lineage>
        <taxon>Eukaryota</taxon>
        <taxon>Metazoa</taxon>
        <taxon>Ecdysozoa</taxon>
        <taxon>Arthropoda</taxon>
        <taxon>Hexapoda</taxon>
        <taxon>Collembola</taxon>
        <taxon>Symphypleona</taxon>
        <taxon>Sminthuridae</taxon>
        <taxon>Allacma</taxon>
    </lineage>
</organism>
<protein>
    <recommendedName>
        <fullName evidence="2">Peptidase S1 domain-containing protein</fullName>
    </recommendedName>
</protein>
<dbReference type="PANTHER" id="PTHR24252">
    <property type="entry name" value="ACROSIN-RELATED"/>
    <property type="match status" value="1"/>
</dbReference>
<dbReference type="PROSITE" id="PS00134">
    <property type="entry name" value="TRYPSIN_HIS"/>
    <property type="match status" value="1"/>
</dbReference>
<dbReference type="Proteomes" id="UP000708208">
    <property type="component" value="Unassembled WGS sequence"/>
</dbReference>
<dbReference type="SMART" id="SM00020">
    <property type="entry name" value="Tryp_SPc"/>
    <property type="match status" value="1"/>
</dbReference>
<gene>
    <name evidence="3" type="ORF">AFUS01_LOCUS45357</name>
</gene>
<dbReference type="Pfam" id="PF00089">
    <property type="entry name" value="Trypsin"/>
    <property type="match status" value="1"/>
</dbReference>
<accession>A0A8J2PT91</accession>
<evidence type="ECO:0000313" key="3">
    <source>
        <dbReference type="EMBL" id="CAG7836070.1"/>
    </source>
</evidence>
<dbReference type="PROSITE" id="PS50240">
    <property type="entry name" value="TRYPSIN_DOM"/>
    <property type="match status" value="1"/>
</dbReference>
<dbReference type="InterPro" id="IPR001254">
    <property type="entry name" value="Trypsin_dom"/>
</dbReference>
<dbReference type="InterPro" id="IPR018114">
    <property type="entry name" value="TRYPSIN_HIS"/>
</dbReference>
<keyword evidence="4" id="KW-1185">Reference proteome</keyword>
<proteinExistence type="predicted"/>
<dbReference type="CDD" id="cd00190">
    <property type="entry name" value="Tryp_SPc"/>
    <property type="match status" value="1"/>
</dbReference>
<keyword evidence="1" id="KW-1015">Disulfide bond</keyword>
<feature type="domain" description="Peptidase S1" evidence="2">
    <location>
        <begin position="22"/>
        <end position="161"/>
    </location>
</feature>
<dbReference type="PANTHER" id="PTHR24252:SF7">
    <property type="entry name" value="HYALIN"/>
    <property type="match status" value="1"/>
</dbReference>
<evidence type="ECO:0000259" key="2">
    <source>
        <dbReference type="PROSITE" id="PS50240"/>
    </source>
</evidence>
<dbReference type="GO" id="GO:0004252">
    <property type="term" value="F:serine-type endopeptidase activity"/>
    <property type="evidence" value="ECO:0007669"/>
    <property type="project" value="InterPro"/>
</dbReference>
<dbReference type="EMBL" id="CAJVCH010570867">
    <property type="protein sequence ID" value="CAG7836070.1"/>
    <property type="molecule type" value="Genomic_DNA"/>
</dbReference>
<dbReference type="GO" id="GO:0006508">
    <property type="term" value="P:proteolysis"/>
    <property type="evidence" value="ECO:0007669"/>
    <property type="project" value="InterPro"/>
</dbReference>
<reference evidence="3" key="1">
    <citation type="submission" date="2021-06" db="EMBL/GenBank/DDBJ databases">
        <authorList>
            <person name="Hodson N. C."/>
            <person name="Mongue J. A."/>
            <person name="Jaron S. K."/>
        </authorList>
    </citation>
    <scope>NUCLEOTIDE SEQUENCE</scope>
</reference>
<dbReference type="FunFam" id="2.40.10.10:FF:000068">
    <property type="entry name" value="transmembrane protease serine 2"/>
    <property type="match status" value="1"/>
</dbReference>
<name>A0A8J2PT91_9HEXA</name>
<sequence>MFIGPENYALARNISSSGYVKVSQGQEARVGQFPHQLLLTTATGYPICGAALITSIFALTAAHCVIGRTPSKLMIQSGRHRRSSDGSNLQKVPVKNMVVHEHYNYKTHSNDIAMLLLSRELNFDAYTSPIHVPINNTRYEEKAQVSGWGRIAEGGPLSDALLWAEDGLKQKLLIISLKSSVQRVYAAAQSILNLKIQPIQSQ</sequence>
<evidence type="ECO:0000313" key="4">
    <source>
        <dbReference type="Proteomes" id="UP000708208"/>
    </source>
</evidence>
<comment type="caution">
    <text evidence="3">The sequence shown here is derived from an EMBL/GenBank/DDBJ whole genome shotgun (WGS) entry which is preliminary data.</text>
</comment>
<dbReference type="AlphaFoldDB" id="A0A8J2PT91"/>